<keyword evidence="1" id="KW-1015">Disulfide bond</keyword>
<dbReference type="Gene3D" id="2.60.120.230">
    <property type="match status" value="1"/>
</dbReference>
<proteinExistence type="predicted"/>
<gene>
    <name evidence="4" type="ORF">WJX73_003188</name>
</gene>
<comment type="caution">
    <text evidence="4">The sequence shown here is derived from an EMBL/GenBank/DDBJ whole genome shotgun (WGS) entry which is preliminary data.</text>
</comment>
<evidence type="ECO:0000256" key="2">
    <source>
        <dbReference type="SAM" id="SignalP"/>
    </source>
</evidence>
<dbReference type="InterPro" id="IPR015196">
    <property type="entry name" value="PngaseF_N"/>
</dbReference>
<evidence type="ECO:0000313" key="4">
    <source>
        <dbReference type="EMBL" id="KAK9805085.1"/>
    </source>
</evidence>
<organism evidence="4 5">
    <name type="scientific">Symbiochloris irregularis</name>
    <dbReference type="NCBI Taxonomy" id="706552"/>
    <lineage>
        <taxon>Eukaryota</taxon>
        <taxon>Viridiplantae</taxon>
        <taxon>Chlorophyta</taxon>
        <taxon>core chlorophytes</taxon>
        <taxon>Trebouxiophyceae</taxon>
        <taxon>Trebouxiales</taxon>
        <taxon>Trebouxiaceae</taxon>
        <taxon>Symbiochloris</taxon>
    </lineage>
</organism>
<dbReference type="PANTHER" id="PTHR39319">
    <property type="entry name" value="SI:DKEY-256H2.1"/>
    <property type="match status" value="1"/>
</dbReference>
<dbReference type="SUPFAM" id="SSF49742">
    <property type="entry name" value="PHM/PNGase F"/>
    <property type="match status" value="1"/>
</dbReference>
<keyword evidence="5" id="KW-1185">Reference proteome</keyword>
<dbReference type="InterPro" id="IPR015197">
    <property type="entry name" value="PngaseF_C"/>
</dbReference>
<dbReference type="AlphaFoldDB" id="A0AAW1P9P1"/>
<dbReference type="SMART" id="SM01290">
    <property type="entry name" value="N-glycanase_N"/>
    <property type="match status" value="1"/>
</dbReference>
<dbReference type="EMBL" id="JALJOQ010000045">
    <property type="protein sequence ID" value="KAK9805085.1"/>
    <property type="molecule type" value="Genomic_DNA"/>
</dbReference>
<dbReference type="Gene3D" id="3.50.30.30">
    <property type="match status" value="1"/>
</dbReference>
<dbReference type="Proteomes" id="UP001465755">
    <property type="component" value="Unassembled WGS sequence"/>
</dbReference>
<dbReference type="InterPro" id="IPR008977">
    <property type="entry name" value="PHM/PNGase_F_dom_sf"/>
</dbReference>
<evidence type="ECO:0000259" key="3">
    <source>
        <dbReference type="SMART" id="SM01290"/>
    </source>
</evidence>
<sequence length="722" mass="78515">MQALALALAVSTLIGRSDGTLSGGASPHGLAESWRPGPGDLIPFGFNISTIDNSSFVVPSPPDSPTSPVIVYVYNPDDAASRSMWRDKASIQSFLTTSPAETQYLFLSYGLYADKDSEMMRAVLQAATDNLPVSNRARAVSLSNMHFGDVPMTGISDKGANFLTSLMGQWTSARAIMQATSTGDWALESERIDASPDWLPWPLPTHPLPLQSIGDGCRDRIPYNLTGVAALVSWAPRRACTYAQILMRAQESDASAVVISAPEEEDVLQMICGGADCDIPLTVGATMIPHKVAVQLQDALALGLPVKVRFSEQETPGYYAAIDEENRLQQVGWVREASIMPLAWAAQWLHYAQQLKRRLQAPALIVPVFEQQVMQGYHGIRVNVTMPPADKLAAFTSLALDFELGCPGKLDADCPIWDHVVQLFVCCPGGPVPCDSCDDTIWLAQHHPEDAAERVWQQDYRQRSADASADSSNGLLPHCGRELGRWITPFRRRIGRWLSDATPLLPLLVGGQQCTFTAQTAPWALPWQPSLRLRFQGDSSTGLRPFALQPLFGGGTFDDSYNNASSHPPVHFETPKGTKQALLHAFITGHGSDDQNCAEFCPTSHHFSVNGREHLINFTNAGTAHGCADRVLEGVEPNEHGTWLYGRNGWCDGQDVQPFVVDITADLNSPGGPANKVEYKGLYQGRDPHPDPKSGLPPGYIMQSSSISFLSHADAGLQLSVL</sequence>
<name>A0AAW1P9P1_9CHLO</name>
<dbReference type="GO" id="GO:0016715">
    <property type="term" value="F:oxidoreductase activity, acting on paired donors, with incorporation or reduction of molecular oxygen, reduced ascorbate as one donor, and incorporation of one atom of oxygen"/>
    <property type="evidence" value="ECO:0007669"/>
    <property type="project" value="InterPro"/>
</dbReference>
<dbReference type="InterPro" id="IPR014784">
    <property type="entry name" value="Cu2_ascorb_mOase-like_C"/>
</dbReference>
<accession>A0AAW1P9P1</accession>
<keyword evidence="2" id="KW-0732">Signal</keyword>
<dbReference type="PANTHER" id="PTHR39319:SF1">
    <property type="entry name" value="SI:DKEY-256H2.1"/>
    <property type="match status" value="1"/>
</dbReference>
<evidence type="ECO:0000313" key="5">
    <source>
        <dbReference type="Proteomes" id="UP001465755"/>
    </source>
</evidence>
<reference evidence="4 5" key="1">
    <citation type="journal article" date="2024" name="Nat. Commun.">
        <title>Phylogenomics reveals the evolutionary origins of lichenization in chlorophyte algae.</title>
        <authorList>
            <person name="Puginier C."/>
            <person name="Libourel C."/>
            <person name="Otte J."/>
            <person name="Skaloud P."/>
            <person name="Haon M."/>
            <person name="Grisel S."/>
            <person name="Petersen M."/>
            <person name="Berrin J.G."/>
            <person name="Delaux P.M."/>
            <person name="Dal Grande F."/>
            <person name="Keller J."/>
        </authorList>
    </citation>
    <scope>NUCLEOTIDE SEQUENCE [LARGE SCALE GENOMIC DNA]</scope>
    <source>
        <strain evidence="4 5">SAG 2036</strain>
    </source>
</reference>
<dbReference type="CDD" id="cd00538">
    <property type="entry name" value="PA"/>
    <property type="match status" value="1"/>
</dbReference>
<dbReference type="InterPro" id="IPR053251">
    <property type="entry name" value="N-glycanase"/>
</dbReference>
<feature type="signal peptide" evidence="2">
    <location>
        <begin position="1"/>
        <end position="19"/>
    </location>
</feature>
<evidence type="ECO:0000256" key="1">
    <source>
        <dbReference type="ARBA" id="ARBA00023157"/>
    </source>
</evidence>
<protein>
    <recommendedName>
        <fullName evidence="3">Peptide-N-glycosidase F N-terminal domain-containing protein</fullName>
    </recommendedName>
</protein>
<dbReference type="Pfam" id="PF09113">
    <property type="entry name" value="N-glycanase_C"/>
    <property type="match status" value="1"/>
</dbReference>
<feature type="domain" description="Peptide-N-glycosidase F N-terminal" evidence="3">
    <location>
        <begin position="365"/>
        <end position="535"/>
    </location>
</feature>
<feature type="chain" id="PRO_5043598261" description="Peptide-N-glycosidase F N-terminal domain-containing protein" evidence="2">
    <location>
        <begin position="20"/>
        <end position="722"/>
    </location>
</feature>